<dbReference type="InterPro" id="IPR004703">
    <property type="entry name" value="PTS_sugar-sp_permease"/>
</dbReference>
<name>A0ABS2F1L0_9ACTN</name>
<evidence type="ECO:0000256" key="9">
    <source>
        <dbReference type="ARBA" id="ARBA00023136"/>
    </source>
</evidence>
<feature type="transmembrane region" description="Helical" evidence="14">
    <location>
        <begin position="41"/>
        <end position="62"/>
    </location>
</feature>
<feature type="transmembrane region" description="Helical" evidence="14">
    <location>
        <begin position="111"/>
        <end position="131"/>
    </location>
</feature>
<evidence type="ECO:0000256" key="5">
    <source>
        <dbReference type="ARBA" id="ARBA00022597"/>
    </source>
</evidence>
<keyword evidence="16" id="KW-1185">Reference proteome</keyword>
<dbReference type="PANTHER" id="PTHR33843:SF4">
    <property type="entry name" value="ASCORBATE-SPECIFIC PTS SYSTEM EIIC COMPONENT"/>
    <property type="match status" value="1"/>
</dbReference>
<proteinExistence type="inferred from homology"/>
<evidence type="ECO:0000256" key="2">
    <source>
        <dbReference type="ARBA" id="ARBA00011738"/>
    </source>
</evidence>
<feature type="transmembrane region" description="Helical" evidence="14">
    <location>
        <begin position="171"/>
        <end position="192"/>
    </location>
</feature>
<keyword evidence="5" id="KW-0762">Sugar transport</keyword>
<evidence type="ECO:0000313" key="15">
    <source>
        <dbReference type="EMBL" id="MBM6774718.1"/>
    </source>
</evidence>
<evidence type="ECO:0000313" key="16">
    <source>
        <dbReference type="Proteomes" id="UP000712527"/>
    </source>
</evidence>
<feature type="transmembrane region" description="Helical" evidence="14">
    <location>
        <begin position="286"/>
        <end position="312"/>
    </location>
</feature>
<dbReference type="NCBIfam" id="NF006923">
    <property type="entry name" value="PRK09410.2-1"/>
    <property type="match status" value="1"/>
</dbReference>
<comment type="similarity">
    <text evidence="11">Belongs to the UlaA family.</text>
</comment>
<evidence type="ECO:0000256" key="13">
    <source>
        <dbReference type="ARBA" id="ARBA00042859"/>
    </source>
</evidence>
<sequence>MDILMGIWTWIANNILTQPAYFIGVIVVLGYALLKKPWYDILAGFIKAVIGYQILSVGSSGLTNAFRPILVGLQERFNMSAMVIDPYFGQNAVQAAMEDPNGPAFIAGKSFSLVMFLLLFAFILNIVLVALKKYTKCRALFTTGHVQVQQASTAFFLILFCFPALRDQDWATLAIMTILLGLYWAVGSNLCIGPSQELTDGAGLTIAHQQMFGVYLSSKVAGWMNDHSKKKSKNVDDIKLPGFLKIFNENLVATAILMTVFFGIILVILGRDFLVAQGFMTESQDFVMYIITTSFEFAVYLSILQLGVRTFVTELTNSFQGISSKLLKGSVPGVDCAVTFGFGAPNAVTIGFLFGALGQFLAIGLLILLGSPVVVMAGFVPLFFDNATIGVYANHKGGLRACMLLPFISGLLQVFGSALIAGWVGMAAYGGYLGMWDWAVVWPIMTGLMKFLSYAGLVIVIVALIAIPQLQYRAHKDTYFMEVEDWEQCKKIRAEQAAAKAAAKAAK</sequence>
<dbReference type="RefSeq" id="WP_204793066.1">
    <property type="nucleotide sequence ID" value="NZ_JACSNQ010000005.1"/>
</dbReference>
<comment type="subcellular location">
    <subcellularLocation>
        <location evidence="1">Cell membrane</location>
        <topology evidence="1">Multi-pass membrane protein</topology>
    </subcellularLocation>
</comment>
<dbReference type="Proteomes" id="UP000712527">
    <property type="component" value="Unassembled WGS sequence"/>
</dbReference>
<evidence type="ECO:0000256" key="7">
    <source>
        <dbReference type="ARBA" id="ARBA00022692"/>
    </source>
</evidence>
<feature type="transmembrane region" description="Helical" evidence="14">
    <location>
        <begin position="143"/>
        <end position="165"/>
    </location>
</feature>
<feature type="transmembrane region" description="Helical" evidence="14">
    <location>
        <begin position="251"/>
        <end position="274"/>
    </location>
</feature>
<keyword evidence="9 14" id="KW-0472">Membrane</keyword>
<comment type="function">
    <text evidence="10">The phosphoenolpyruvate-dependent sugar phosphotransferase system (sugar PTS), a major carbohydrate active transport system, catalyzes the phosphorylation of incoming sugar substrates concomitantly with their translocation across the cell membrane. The enzyme II UlaABC PTS system is involved in ascorbate transport.</text>
</comment>
<dbReference type="Pfam" id="PF03611">
    <property type="entry name" value="EIIC-GAT"/>
    <property type="match status" value="1"/>
</dbReference>
<gene>
    <name evidence="15" type="ORF">H9X80_04070</name>
</gene>
<evidence type="ECO:0000256" key="3">
    <source>
        <dbReference type="ARBA" id="ARBA00022448"/>
    </source>
</evidence>
<organism evidence="15 16">
    <name type="scientific">Olsenella profusa</name>
    <dbReference type="NCBI Taxonomy" id="138595"/>
    <lineage>
        <taxon>Bacteria</taxon>
        <taxon>Bacillati</taxon>
        <taxon>Actinomycetota</taxon>
        <taxon>Coriobacteriia</taxon>
        <taxon>Coriobacteriales</taxon>
        <taxon>Atopobiaceae</taxon>
        <taxon>Olsenella</taxon>
    </lineage>
</organism>
<keyword evidence="6" id="KW-0598">Phosphotransferase system</keyword>
<evidence type="ECO:0000256" key="8">
    <source>
        <dbReference type="ARBA" id="ARBA00022989"/>
    </source>
</evidence>
<dbReference type="PANTHER" id="PTHR33843">
    <property type="entry name" value="ASCORBATE-SPECIFIC PTS SYSTEM EIIC COMPONENT"/>
    <property type="match status" value="1"/>
</dbReference>
<evidence type="ECO:0000256" key="6">
    <source>
        <dbReference type="ARBA" id="ARBA00022683"/>
    </source>
</evidence>
<feature type="transmembrane region" description="Helical" evidence="14">
    <location>
        <begin position="441"/>
        <end position="467"/>
    </location>
</feature>
<feature type="transmembrane region" description="Helical" evidence="14">
    <location>
        <begin position="404"/>
        <end position="429"/>
    </location>
</feature>
<accession>A0ABS2F1L0</accession>
<dbReference type="EMBL" id="JACSNQ010000005">
    <property type="protein sequence ID" value="MBM6774718.1"/>
    <property type="molecule type" value="Genomic_DNA"/>
</dbReference>
<evidence type="ECO:0000256" key="12">
    <source>
        <dbReference type="ARBA" id="ARBA00039702"/>
    </source>
</evidence>
<feature type="transmembrane region" description="Helical" evidence="14">
    <location>
        <begin position="333"/>
        <end position="354"/>
    </location>
</feature>
<dbReference type="InterPro" id="IPR051562">
    <property type="entry name" value="Ascorbate-PTS_EIIC"/>
</dbReference>
<evidence type="ECO:0000256" key="11">
    <source>
        <dbReference type="ARBA" id="ARBA00038218"/>
    </source>
</evidence>
<reference evidence="15 16" key="1">
    <citation type="journal article" date="2021" name="Sci. Rep.">
        <title>The distribution of antibiotic resistance genes in chicken gut microbiota commensals.</title>
        <authorList>
            <person name="Juricova H."/>
            <person name="Matiasovicova J."/>
            <person name="Kubasova T."/>
            <person name="Cejkova D."/>
            <person name="Rychlik I."/>
        </authorList>
    </citation>
    <scope>NUCLEOTIDE SEQUENCE [LARGE SCALE GENOMIC DNA]</scope>
    <source>
        <strain evidence="15 16">An794</strain>
    </source>
</reference>
<keyword evidence="3" id="KW-0813">Transport</keyword>
<comment type="caution">
    <text evidence="15">The sequence shown here is derived from an EMBL/GenBank/DDBJ whole genome shotgun (WGS) entry which is preliminary data.</text>
</comment>
<keyword evidence="4" id="KW-1003">Cell membrane</keyword>
<feature type="transmembrane region" description="Helical" evidence="14">
    <location>
        <begin position="15"/>
        <end position="34"/>
    </location>
</feature>
<evidence type="ECO:0000256" key="10">
    <source>
        <dbReference type="ARBA" id="ARBA00037387"/>
    </source>
</evidence>
<evidence type="ECO:0000256" key="14">
    <source>
        <dbReference type="SAM" id="Phobius"/>
    </source>
</evidence>
<evidence type="ECO:0000256" key="4">
    <source>
        <dbReference type="ARBA" id="ARBA00022475"/>
    </source>
</evidence>
<feature type="transmembrane region" description="Helical" evidence="14">
    <location>
        <begin position="360"/>
        <end position="384"/>
    </location>
</feature>
<protein>
    <recommendedName>
        <fullName evidence="12">Ascorbate-specific PTS system EIIC component</fullName>
    </recommendedName>
    <alternativeName>
        <fullName evidence="13">Ascorbate-specific permease IIC component UlaA</fullName>
    </alternativeName>
</protein>
<keyword evidence="7 14" id="KW-0812">Transmembrane</keyword>
<keyword evidence="8 14" id="KW-1133">Transmembrane helix</keyword>
<comment type="subunit">
    <text evidence="2">Homodimer.</text>
</comment>
<evidence type="ECO:0000256" key="1">
    <source>
        <dbReference type="ARBA" id="ARBA00004651"/>
    </source>
</evidence>